<dbReference type="Proteomes" id="UP000520770">
    <property type="component" value="Unassembled WGS sequence"/>
</dbReference>
<dbReference type="Pfam" id="PF00370">
    <property type="entry name" value="FGGY_N"/>
    <property type="match status" value="1"/>
</dbReference>
<dbReference type="AlphaFoldDB" id="A0A7W6XCQ2"/>
<dbReference type="PANTHER" id="PTHR43095">
    <property type="entry name" value="SUGAR KINASE"/>
    <property type="match status" value="1"/>
</dbReference>
<evidence type="ECO:0000256" key="1">
    <source>
        <dbReference type="ARBA" id="ARBA00009156"/>
    </source>
</evidence>
<sequence>MSAFERIAVLDIGKTNAKVVIFDAASGAEIEMRRMPNRVLSGPPYPHYDVEALWAFLLETLADFAKAPGFDAISITTHGAAAALIDADGQLALPALDYEHQYPEDIQRAYDEIRPDFAETFSPRLSGGLNLGAQIHYQKSVFPEAFSRVRAILTYPQYWAYRLTGAAANEVTSLGCHTDLWRPHEGRYSSLVDVLDIRDLMAPVHSAFDQVGMVRADIVSGISLSEPVPVFCGIHDSNASLLPYLTERDASFAVVSTGTWVINFAVGGDVDRLDMMRDALANVDAYGRVVPSARFMGGREFEILTGELGILDQDRARAALPGVIGKRLMLLPNVVPGSGPFPGRERKWVNGQSASADERWAAACLYFALMTETCLDLAGGRGPILVEGPFALNALYLSLLSSLTGRGVFAVPGSTGTSQGAALLAGIKPADRRGVPAVAIDGVGLSGYRADWLASV</sequence>
<evidence type="ECO:0000256" key="3">
    <source>
        <dbReference type="ARBA" id="ARBA00022777"/>
    </source>
</evidence>
<dbReference type="InterPro" id="IPR050406">
    <property type="entry name" value="FGGY_Carb_Kinase"/>
</dbReference>
<dbReference type="GO" id="GO:0005975">
    <property type="term" value="P:carbohydrate metabolic process"/>
    <property type="evidence" value="ECO:0007669"/>
    <property type="project" value="InterPro"/>
</dbReference>
<gene>
    <name evidence="7" type="ORF">GGE31_003845</name>
    <name evidence="6" type="ORF">GGE33_003903</name>
    <name evidence="8" type="ORF">GGE35_003578</name>
</gene>
<evidence type="ECO:0000313" key="11">
    <source>
        <dbReference type="Proteomes" id="UP000576087"/>
    </source>
</evidence>
<dbReference type="CDD" id="cd07772">
    <property type="entry name" value="ASKHA_NBD_FGGY_NaCK-like"/>
    <property type="match status" value="1"/>
</dbReference>
<dbReference type="InterPro" id="IPR043129">
    <property type="entry name" value="ATPase_NBD"/>
</dbReference>
<feature type="domain" description="Carbohydrate kinase FGGY C-terminal" evidence="5">
    <location>
        <begin position="250"/>
        <end position="426"/>
    </location>
</feature>
<dbReference type="EMBL" id="JACIGY010000005">
    <property type="protein sequence ID" value="MBB4413319.1"/>
    <property type="molecule type" value="Genomic_DNA"/>
</dbReference>
<dbReference type="Gene3D" id="3.30.420.40">
    <property type="match status" value="2"/>
</dbReference>
<evidence type="ECO:0000313" key="9">
    <source>
        <dbReference type="Proteomes" id="UP000520770"/>
    </source>
</evidence>
<dbReference type="SUPFAM" id="SSF53067">
    <property type="entry name" value="Actin-like ATPase domain"/>
    <property type="match status" value="2"/>
</dbReference>
<dbReference type="GO" id="GO:0016301">
    <property type="term" value="F:kinase activity"/>
    <property type="evidence" value="ECO:0007669"/>
    <property type="project" value="UniProtKB-KW"/>
</dbReference>
<organism evidence="7 10">
    <name type="scientific">Aliirhizobium cellulosilyticum</name>
    <dbReference type="NCBI Taxonomy" id="393664"/>
    <lineage>
        <taxon>Bacteria</taxon>
        <taxon>Pseudomonadati</taxon>
        <taxon>Pseudomonadota</taxon>
        <taxon>Alphaproteobacteria</taxon>
        <taxon>Hyphomicrobiales</taxon>
        <taxon>Rhizobiaceae</taxon>
        <taxon>Aliirhizobium</taxon>
    </lineage>
</organism>
<comment type="similarity">
    <text evidence="1">Belongs to the FGGY kinase family.</text>
</comment>
<evidence type="ECO:0000256" key="2">
    <source>
        <dbReference type="ARBA" id="ARBA00022679"/>
    </source>
</evidence>
<keyword evidence="10" id="KW-1185">Reference proteome</keyword>
<dbReference type="EMBL" id="JACIHM010000005">
    <property type="protein sequence ID" value="MBB4447743.1"/>
    <property type="molecule type" value="Genomic_DNA"/>
</dbReference>
<dbReference type="Proteomes" id="UP000524535">
    <property type="component" value="Unassembled WGS sequence"/>
</dbReference>
<proteinExistence type="inferred from homology"/>
<name>A0A7W6XCQ2_9HYPH</name>
<dbReference type="PANTHER" id="PTHR43095:SF3">
    <property type="entry name" value="L-XYLULOSE_3-KETO-L-GULONATE KINASE"/>
    <property type="match status" value="1"/>
</dbReference>
<keyword evidence="3 7" id="KW-0418">Kinase</keyword>
<evidence type="ECO:0000313" key="10">
    <source>
        <dbReference type="Proteomes" id="UP000524535"/>
    </source>
</evidence>
<evidence type="ECO:0000259" key="5">
    <source>
        <dbReference type="Pfam" id="PF21546"/>
    </source>
</evidence>
<dbReference type="Pfam" id="PF21546">
    <property type="entry name" value="FGGY_C_2"/>
    <property type="match status" value="1"/>
</dbReference>
<dbReference type="EMBL" id="JACIGW010000004">
    <property type="protein sequence ID" value="MBB4350140.1"/>
    <property type="molecule type" value="Genomic_DNA"/>
</dbReference>
<evidence type="ECO:0000313" key="7">
    <source>
        <dbReference type="EMBL" id="MBB4413319.1"/>
    </source>
</evidence>
<comment type="caution">
    <text evidence="7">The sequence shown here is derived from an EMBL/GenBank/DDBJ whole genome shotgun (WGS) entry which is preliminary data.</text>
</comment>
<dbReference type="InterPro" id="IPR049382">
    <property type="entry name" value="FGGY_C_2"/>
</dbReference>
<dbReference type="RefSeq" id="WP_183826557.1">
    <property type="nucleotide sequence ID" value="NZ_JACIGW010000004.1"/>
</dbReference>
<reference evidence="9 10" key="1">
    <citation type="submission" date="2020-08" db="EMBL/GenBank/DDBJ databases">
        <title>Genomic Encyclopedia of Type Strains, Phase IV (KMG-V): Genome sequencing to study the core and pangenomes of soil and plant-associated prokaryotes.</title>
        <authorList>
            <person name="Whitman W."/>
        </authorList>
    </citation>
    <scope>NUCLEOTIDE SEQUENCE [LARGE SCALE GENOMIC DNA]</scope>
    <source>
        <strain evidence="7 10">SEMIA 444</strain>
        <strain evidence="6 9">SEMIA 448</strain>
        <strain evidence="8 11">SEMIA 452</strain>
    </source>
</reference>
<feature type="domain" description="Carbohydrate kinase FGGY N-terminal" evidence="4">
    <location>
        <begin position="8"/>
        <end position="242"/>
    </location>
</feature>
<evidence type="ECO:0000259" key="4">
    <source>
        <dbReference type="Pfam" id="PF00370"/>
    </source>
</evidence>
<accession>A0A7W6XCQ2</accession>
<dbReference type="InterPro" id="IPR018484">
    <property type="entry name" value="FGGY_N"/>
</dbReference>
<evidence type="ECO:0000313" key="8">
    <source>
        <dbReference type="EMBL" id="MBB4447743.1"/>
    </source>
</evidence>
<protein>
    <submittedName>
        <fullName evidence="7">Sugar (Pentulose or hexulose) kinase</fullName>
    </submittedName>
</protein>
<evidence type="ECO:0000313" key="6">
    <source>
        <dbReference type="EMBL" id="MBB4350140.1"/>
    </source>
</evidence>
<keyword evidence="2" id="KW-0808">Transferase</keyword>
<dbReference type="Proteomes" id="UP000576087">
    <property type="component" value="Unassembled WGS sequence"/>
</dbReference>